<evidence type="ECO:0000313" key="2">
    <source>
        <dbReference type="EMBL" id="SDQ40432.1"/>
    </source>
</evidence>
<feature type="transmembrane region" description="Helical" evidence="1">
    <location>
        <begin position="20"/>
        <end position="37"/>
    </location>
</feature>
<accession>A0ABY0T7R3</accession>
<keyword evidence="1" id="KW-0472">Membrane</keyword>
<dbReference type="EMBL" id="FNKY01000001">
    <property type="protein sequence ID" value="SDQ40432.1"/>
    <property type="molecule type" value="Genomic_DNA"/>
</dbReference>
<evidence type="ECO:0000313" key="3">
    <source>
        <dbReference type="Proteomes" id="UP000183471"/>
    </source>
</evidence>
<name>A0ABY0T7R3_9PROT</name>
<keyword evidence="3" id="KW-1185">Reference proteome</keyword>
<keyword evidence="1" id="KW-0812">Transmembrane</keyword>
<organism evidence="2 3">
    <name type="scientific">Nitrosospira multiformis</name>
    <dbReference type="NCBI Taxonomy" id="1231"/>
    <lineage>
        <taxon>Bacteria</taxon>
        <taxon>Pseudomonadati</taxon>
        <taxon>Pseudomonadota</taxon>
        <taxon>Betaproteobacteria</taxon>
        <taxon>Nitrosomonadales</taxon>
        <taxon>Nitrosomonadaceae</taxon>
        <taxon>Nitrosospira</taxon>
    </lineage>
</organism>
<sequence>MRSLGLKFPDGGQEARSAGYIMLALGMLALAGVLYQYQGATDEVAYWDLRIASMDARTGRKTKPLVSPAQGGGEIKQEIRRANAVLSEIDLPWGALFDSVEYATSPEVALLAFQPDAAGRTMRMGGEAKSMAALLDFVSALEREPVLKDAYLLKYEIKQDDPQRPIIFSVMASWIEAS</sequence>
<gene>
    <name evidence="2" type="ORF">SAMN05216402_0721</name>
</gene>
<evidence type="ECO:0000256" key="1">
    <source>
        <dbReference type="SAM" id="Phobius"/>
    </source>
</evidence>
<dbReference type="Proteomes" id="UP000183471">
    <property type="component" value="Unassembled WGS sequence"/>
</dbReference>
<dbReference type="RefSeq" id="WP_074630829.1">
    <property type="nucleotide sequence ID" value="NZ_FNKY01000001.1"/>
</dbReference>
<keyword evidence="1" id="KW-1133">Transmembrane helix</keyword>
<comment type="caution">
    <text evidence="2">The sequence shown here is derived from an EMBL/GenBank/DDBJ whole genome shotgun (WGS) entry which is preliminary data.</text>
</comment>
<protein>
    <recommendedName>
        <fullName evidence="4">Transmembrane protein</fullName>
    </recommendedName>
</protein>
<proteinExistence type="predicted"/>
<reference evidence="2 3" key="1">
    <citation type="submission" date="2016-10" db="EMBL/GenBank/DDBJ databases">
        <authorList>
            <person name="Varghese N."/>
            <person name="Submissions S."/>
        </authorList>
    </citation>
    <scope>NUCLEOTIDE SEQUENCE [LARGE SCALE GENOMIC DNA]</scope>
    <source>
        <strain evidence="2 3">Nl1</strain>
    </source>
</reference>
<evidence type="ECO:0008006" key="4">
    <source>
        <dbReference type="Google" id="ProtNLM"/>
    </source>
</evidence>